<evidence type="ECO:0000256" key="7">
    <source>
        <dbReference type="PIRNR" id="PIRNR000194"/>
    </source>
</evidence>
<dbReference type="AlphaFoldDB" id="A0A3S6QWN5"/>
<dbReference type="EC" id="1.5.1.3" evidence="3 7"/>
<comment type="pathway">
    <text evidence="1 7">Cofactor biosynthesis; tetrahydrofolate biosynthesis; 5,6,7,8-tetrahydrofolate from 7,8-dihydrofolate: step 1/1.</text>
</comment>
<dbReference type="Proteomes" id="UP000324497">
    <property type="component" value="Chromosome"/>
</dbReference>
<dbReference type="KEGG" id="lng:BSQ50_06190"/>
<evidence type="ECO:0000256" key="2">
    <source>
        <dbReference type="ARBA" id="ARBA00009539"/>
    </source>
</evidence>
<dbReference type="Gene3D" id="3.40.430.10">
    <property type="entry name" value="Dihydrofolate Reductase, subunit A"/>
    <property type="match status" value="1"/>
</dbReference>
<dbReference type="GO" id="GO:0046452">
    <property type="term" value="P:dihydrofolate metabolic process"/>
    <property type="evidence" value="ECO:0007669"/>
    <property type="project" value="TreeGrafter"/>
</dbReference>
<dbReference type="EMBL" id="CP018180">
    <property type="protein sequence ID" value="AUJ32179.1"/>
    <property type="molecule type" value="Genomic_DNA"/>
</dbReference>
<dbReference type="InterPro" id="IPR024072">
    <property type="entry name" value="DHFR-like_dom_sf"/>
</dbReference>
<keyword evidence="6 7" id="KW-0560">Oxidoreductase</keyword>
<dbReference type="PANTHER" id="PTHR48069:SF3">
    <property type="entry name" value="DIHYDROFOLATE REDUCTASE"/>
    <property type="match status" value="1"/>
</dbReference>
<evidence type="ECO:0000256" key="4">
    <source>
        <dbReference type="ARBA" id="ARBA00022563"/>
    </source>
</evidence>
<accession>A0A3S6QWN5</accession>
<evidence type="ECO:0000256" key="1">
    <source>
        <dbReference type="ARBA" id="ARBA00004903"/>
    </source>
</evidence>
<keyword evidence="9" id="KW-0418">Kinase</keyword>
<dbReference type="GO" id="GO:0004146">
    <property type="term" value="F:dihydrofolate reductase activity"/>
    <property type="evidence" value="ECO:0007669"/>
    <property type="project" value="UniProtKB-EC"/>
</dbReference>
<dbReference type="SUPFAM" id="SSF53597">
    <property type="entry name" value="Dihydrofolate reductase-like"/>
    <property type="match status" value="1"/>
</dbReference>
<sequence>MLAYIWAEDLHHQIGFQGHLPWYLPADLAHFKRVTQGYPMIMGRKTFASLPGILPGRPHYVLTSSSEYDQKYATDSRVKIFHTTKQLVAFNQSDNQLKFIIGGASLFAAFADQVDLLYVTKIAAAFKGDVKMPSLPWSEFDLIWAKKGRQDQQNKYPHQFKLYSRRTSKLSLTTLEKYANS</sequence>
<dbReference type="GO" id="GO:0006730">
    <property type="term" value="P:one-carbon metabolic process"/>
    <property type="evidence" value="ECO:0007669"/>
    <property type="project" value="UniProtKB-KW"/>
</dbReference>
<dbReference type="InterPro" id="IPR012259">
    <property type="entry name" value="DHFR"/>
</dbReference>
<keyword evidence="5 7" id="KW-0521">NADP</keyword>
<proteinExistence type="inferred from homology"/>
<dbReference type="GO" id="GO:0046655">
    <property type="term" value="P:folic acid metabolic process"/>
    <property type="evidence" value="ECO:0007669"/>
    <property type="project" value="TreeGrafter"/>
</dbReference>
<protein>
    <recommendedName>
        <fullName evidence="3 7">Dihydrofolate reductase</fullName>
        <ecNumber evidence="3 7">1.5.1.3</ecNumber>
    </recommendedName>
</protein>
<dbReference type="PROSITE" id="PS51330">
    <property type="entry name" value="DHFR_2"/>
    <property type="match status" value="1"/>
</dbReference>
<dbReference type="RefSeq" id="WP_148126752.1">
    <property type="nucleotide sequence ID" value="NZ_CP018180.1"/>
</dbReference>
<comment type="similarity">
    <text evidence="2 7">Belongs to the dihydrofolate reductase family.</text>
</comment>
<dbReference type="PANTHER" id="PTHR48069">
    <property type="entry name" value="DIHYDROFOLATE REDUCTASE"/>
    <property type="match status" value="1"/>
</dbReference>
<evidence type="ECO:0000313" key="10">
    <source>
        <dbReference type="Proteomes" id="UP000324497"/>
    </source>
</evidence>
<evidence type="ECO:0000259" key="8">
    <source>
        <dbReference type="PROSITE" id="PS51330"/>
    </source>
</evidence>
<evidence type="ECO:0000256" key="3">
    <source>
        <dbReference type="ARBA" id="ARBA00012856"/>
    </source>
</evidence>
<dbReference type="InterPro" id="IPR001796">
    <property type="entry name" value="DHFR_dom"/>
</dbReference>
<feature type="domain" description="DHFR" evidence="8">
    <location>
        <begin position="1"/>
        <end position="165"/>
    </location>
</feature>
<dbReference type="GO" id="GO:0016301">
    <property type="term" value="F:kinase activity"/>
    <property type="evidence" value="ECO:0007669"/>
    <property type="project" value="UniProtKB-KW"/>
</dbReference>
<evidence type="ECO:0000313" key="9">
    <source>
        <dbReference type="EMBL" id="AUJ32179.1"/>
    </source>
</evidence>
<dbReference type="CDD" id="cd00209">
    <property type="entry name" value="DHFR"/>
    <property type="match status" value="1"/>
</dbReference>
<reference evidence="9 10" key="1">
    <citation type="submission" date="2016-11" db="EMBL/GenBank/DDBJ databases">
        <title>Interaction between Lactobacillus species and yeast in water kefir.</title>
        <authorList>
            <person name="Behr J."/>
            <person name="Xu D."/>
            <person name="Vogel R.F."/>
        </authorList>
    </citation>
    <scope>NUCLEOTIDE SEQUENCE [LARGE SCALE GENOMIC DNA]</scope>
    <source>
        <strain evidence="9 10">TMW 1.1827</strain>
    </source>
</reference>
<gene>
    <name evidence="9" type="ORF">BSQ50_06190</name>
</gene>
<dbReference type="PRINTS" id="PR00070">
    <property type="entry name" value="DHFR"/>
</dbReference>
<keyword evidence="9" id="KW-0808">Transferase</keyword>
<keyword evidence="10" id="KW-1185">Reference proteome</keyword>
<keyword evidence="4 7" id="KW-0554">One-carbon metabolism</keyword>
<organism evidence="9 10">
    <name type="scientific">Liquorilactobacillus nagelii</name>
    <dbReference type="NCBI Taxonomy" id="82688"/>
    <lineage>
        <taxon>Bacteria</taxon>
        <taxon>Bacillati</taxon>
        <taxon>Bacillota</taxon>
        <taxon>Bacilli</taxon>
        <taxon>Lactobacillales</taxon>
        <taxon>Lactobacillaceae</taxon>
        <taxon>Liquorilactobacillus</taxon>
    </lineage>
</organism>
<comment type="function">
    <text evidence="7">Key enzyme in folate metabolism. Catalyzes an essential reaction for de novo glycine and purine synthesis, and for DNA precursor synthesis.</text>
</comment>
<dbReference type="GO" id="GO:0005829">
    <property type="term" value="C:cytosol"/>
    <property type="evidence" value="ECO:0007669"/>
    <property type="project" value="TreeGrafter"/>
</dbReference>
<evidence type="ECO:0000256" key="6">
    <source>
        <dbReference type="ARBA" id="ARBA00023002"/>
    </source>
</evidence>
<comment type="catalytic activity">
    <reaction evidence="7">
        <text>(6S)-5,6,7,8-tetrahydrofolate + NADP(+) = 7,8-dihydrofolate + NADPH + H(+)</text>
        <dbReference type="Rhea" id="RHEA:15009"/>
        <dbReference type="ChEBI" id="CHEBI:15378"/>
        <dbReference type="ChEBI" id="CHEBI:57451"/>
        <dbReference type="ChEBI" id="CHEBI:57453"/>
        <dbReference type="ChEBI" id="CHEBI:57783"/>
        <dbReference type="ChEBI" id="CHEBI:58349"/>
        <dbReference type="EC" id="1.5.1.3"/>
    </reaction>
</comment>
<dbReference type="UniPathway" id="UPA00077">
    <property type="reaction ID" value="UER00158"/>
</dbReference>
<dbReference type="PIRSF" id="PIRSF000194">
    <property type="entry name" value="DHFR"/>
    <property type="match status" value="1"/>
</dbReference>
<evidence type="ECO:0000256" key="5">
    <source>
        <dbReference type="ARBA" id="ARBA00022857"/>
    </source>
</evidence>
<name>A0A3S6QWN5_9LACO</name>
<dbReference type="GO" id="GO:0046654">
    <property type="term" value="P:tetrahydrofolate biosynthetic process"/>
    <property type="evidence" value="ECO:0007669"/>
    <property type="project" value="UniProtKB-UniPathway"/>
</dbReference>
<dbReference type="GO" id="GO:0050661">
    <property type="term" value="F:NADP binding"/>
    <property type="evidence" value="ECO:0007669"/>
    <property type="project" value="InterPro"/>
</dbReference>
<dbReference type="Pfam" id="PF00186">
    <property type="entry name" value="DHFR_1"/>
    <property type="match status" value="1"/>
</dbReference>